<dbReference type="InterPro" id="IPR002885">
    <property type="entry name" value="PPR_rpt"/>
</dbReference>
<gene>
    <name evidence="3" type="ORF">HAX54_040368</name>
</gene>
<proteinExistence type="predicted"/>
<feature type="repeat" description="PPR" evidence="2">
    <location>
        <begin position="190"/>
        <end position="224"/>
    </location>
</feature>
<feature type="repeat" description="PPR" evidence="2">
    <location>
        <begin position="622"/>
        <end position="656"/>
    </location>
</feature>
<sequence>MNWCCMRNATSVSRISSHSNIPRYFSCALKFHFSNSSTGNLVSRHPSHGQNIKHQSLIQLLQEPHGVQSLDATKALHALTITMGPDPTQPFLASNSIMLKYSAFGDIRIAREVFDNMTKRNVASYNTMISAYSRNGNLLEAWKLFSEMRSCGYEPTQFTFGGLFGCESLDIFQGFQLQALAEKLGLFYIDAFTGTALLGLLGRQGCLDEAMQFFDEMPIKNLVTLNCMISLLGQFECVEESMMVLRNLIRSEMAPSGSTFVGILAGFVGELDLILGEQVHGLVVKNGMNFAASVNNSLINMYAKCSDIHMAEKMFENVPVKDVVSWNTMVGAMAKSERADKALVVFRKMCASSVLPNDITYVNALNCCSSQHFRLLGESIHAKVIQRKFESDVYVGSALLDFYVKCDKLDDAHVCFDEISEKNVVSWNTLMLGYSSKGSSYAILLLRQMIHSGCHPTEFSFSIAVKSSGLLEVLQLHSMSIKMGHIDNDYVSSSLISSYAKTSLVDDALKFVTTNNMPLPVVASNMIANIYNRNGQFDKTQELFSDLENPDTVSWNILIAACSRNGDYEEVFELLGHMRIARVSPDKYTFVSLFSVCTKLCNLGLGSSLHGLIVKTGFKHCDPFVCNVMIDMYGKCGSLASSIKIFNEMTSRNVISWTAIVSALGLHGYAYEALEKFKEMNMTGIKPDKVAFIAVLSACRHVGLVKQGMELFGQMKGKYGVEPEMDHYLIAVDLLARYGYLREAEQLITGMPFPPNTLIWRIFLEGCKKKRSIDDARALAS</sequence>
<dbReference type="Pfam" id="PF01535">
    <property type="entry name" value="PPR"/>
    <property type="match status" value="5"/>
</dbReference>
<comment type="caution">
    <text evidence="3">The sequence shown here is derived from an EMBL/GenBank/DDBJ whole genome shotgun (WGS) entry which is preliminary data.</text>
</comment>
<keyword evidence="1" id="KW-0677">Repeat</keyword>
<reference evidence="3 4" key="1">
    <citation type="journal article" date="2021" name="BMC Genomics">
        <title>Datura genome reveals duplications of psychoactive alkaloid biosynthetic genes and high mutation rate following tissue culture.</title>
        <authorList>
            <person name="Rajewski A."/>
            <person name="Carter-House D."/>
            <person name="Stajich J."/>
            <person name="Litt A."/>
        </authorList>
    </citation>
    <scope>NUCLEOTIDE SEQUENCE [LARGE SCALE GENOMIC DNA]</scope>
    <source>
        <strain evidence="3">AR-01</strain>
    </source>
</reference>
<dbReference type="NCBIfam" id="TIGR00756">
    <property type="entry name" value="PPR"/>
    <property type="match status" value="4"/>
</dbReference>
<dbReference type="EMBL" id="JACEIK010000569">
    <property type="protein sequence ID" value="MCD7459239.1"/>
    <property type="molecule type" value="Genomic_DNA"/>
</dbReference>
<dbReference type="InterPro" id="IPR046960">
    <property type="entry name" value="PPR_At4g14850-like_plant"/>
</dbReference>
<evidence type="ECO:0000256" key="2">
    <source>
        <dbReference type="PROSITE-ProRule" id="PRU00708"/>
    </source>
</evidence>
<dbReference type="Proteomes" id="UP000823775">
    <property type="component" value="Unassembled WGS sequence"/>
</dbReference>
<protein>
    <recommendedName>
        <fullName evidence="5">Pentatricopeptide repeat-containing protein</fullName>
    </recommendedName>
</protein>
<dbReference type="InterPro" id="IPR011990">
    <property type="entry name" value="TPR-like_helical_dom_sf"/>
</dbReference>
<accession>A0ABS8SJZ7</accession>
<dbReference type="PROSITE" id="PS51375">
    <property type="entry name" value="PPR"/>
    <property type="match status" value="5"/>
</dbReference>
<evidence type="ECO:0000313" key="3">
    <source>
        <dbReference type="EMBL" id="MCD7459239.1"/>
    </source>
</evidence>
<feature type="repeat" description="PPR" evidence="2">
    <location>
        <begin position="121"/>
        <end position="155"/>
    </location>
</feature>
<feature type="repeat" description="PPR" evidence="2">
    <location>
        <begin position="551"/>
        <end position="585"/>
    </location>
</feature>
<dbReference type="PANTHER" id="PTHR47926">
    <property type="entry name" value="PENTATRICOPEPTIDE REPEAT-CONTAINING PROTEIN"/>
    <property type="match status" value="1"/>
</dbReference>
<feature type="repeat" description="PPR" evidence="2">
    <location>
        <begin position="322"/>
        <end position="356"/>
    </location>
</feature>
<dbReference type="Pfam" id="PF13041">
    <property type="entry name" value="PPR_2"/>
    <property type="match status" value="3"/>
</dbReference>
<organism evidence="3 4">
    <name type="scientific">Datura stramonium</name>
    <name type="common">Jimsonweed</name>
    <name type="synonym">Common thornapple</name>
    <dbReference type="NCBI Taxonomy" id="4076"/>
    <lineage>
        <taxon>Eukaryota</taxon>
        <taxon>Viridiplantae</taxon>
        <taxon>Streptophyta</taxon>
        <taxon>Embryophyta</taxon>
        <taxon>Tracheophyta</taxon>
        <taxon>Spermatophyta</taxon>
        <taxon>Magnoliopsida</taxon>
        <taxon>eudicotyledons</taxon>
        <taxon>Gunneridae</taxon>
        <taxon>Pentapetalae</taxon>
        <taxon>asterids</taxon>
        <taxon>lamiids</taxon>
        <taxon>Solanales</taxon>
        <taxon>Solanaceae</taxon>
        <taxon>Solanoideae</taxon>
        <taxon>Datureae</taxon>
        <taxon>Datura</taxon>
    </lineage>
</organism>
<keyword evidence="4" id="KW-1185">Reference proteome</keyword>
<evidence type="ECO:0000313" key="4">
    <source>
        <dbReference type="Proteomes" id="UP000823775"/>
    </source>
</evidence>
<dbReference type="PANTHER" id="PTHR47926:SF423">
    <property type="entry name" value="REPEAT-CONTAINING PROTEIN, PUTATIVE-RELATED"/>
    <property type="match status" value="1"/>
</dbReference>
<evidence type="ECO:0008006" key="5">
    <source>
        <dbReference type="Google" id="ProtNLM"/>
    </source>
</evidence>
<name>A0ABS8SJZ7_DATST</name>
<dbReference type="Gene3D" id="1.25.40.10">
    <property type="entry name" value="Tetratricopeptide repeat domain"/>
    <property type="match status" value="6"/>
</dbReference>
<evidence type="ECO:0000256" key="1">
    <source>
        <dbReference type="ARBA" id="ARBA00022737"/>
    </source>
</evidence>
<dbReference type="Pfam" id="PF13812">
    <property type="entry name" value="PPR_3"/>
    <property type="match status" value="1"/>
</dbReference>